<reference evidence="2 3" key="1">
    <citation type="submission" date="2021-06" db="EMBL/GenBank/DDBJ databases">
        <title>Caerostris extrusa draft genome.</title>
        <authorList>
            <person name="Kono N."/>
            <person name="Arakawa K."/>
        </authorList>
    </citation>
    <scope>NUCLEOTIDE SEQUENCE [LARGE SCALE GENOMIC DNA]</scope>
</reference>
<organism evidence="2 3">
    <name type="scientific">Caerostris extrusa</name>
    <name type="common">Bark spider</name>
    <name type="synonym">Caerostris bankana</name>
    <dbReference type="NCBI Taxonomy" id="172846"/>
    <lineage>
        <taxon>Eukaryota</taxon>
        <taxon>Metazoa</taxon>
        <taxon>Ecdysozoa</taxon>
        <taxon>Arthropoda</taxon>
        <taxon>Chelicerata</taxon>
        <taxon>Arachnida</taxon>
        <taxon>Araneae</taxon>
        <taxon>Araneomorphae</taxon>
        <taxon>Entelegynae</taxon>
        <taxon>Araneoidea</taxon>
        <taxon>Araneidae</taxon>
        <taxon>Caerostris</taxon>
    </lineage>
</organism>
<dbReference type="AlphaFoldDB" id="A0AAV4XHJ7"/>
<protein>
    <submittedName>
        <fullName evidence="2">Uncharacterized protein</fullName>
    </submittedName>
</protein>
<keyword evidence="1" id="KW-0812">Transmembrane</keyword>
<keyword evidence="1" id="KW-0472">Membrane</keyword>
<feature type="transmembrane region" description="Helical" evidence="1">
    <location>
        <begin position="83"/>
        <end position="103"/>
    </location>
</feature>
<dbReference type="EMBL" id="BPLR01017693">
    <property type="protein sequence ID" value="GIY93695.1"/>
    <property type="molecule type" value="Genomic_DNA"/>
</dbReference>
<evidence type="ECO:0000256" key="1">
    <source>
        <dbReference type="SAM" id="Phobius"/>
    </source>
</evidence>
<name>A0AAV4XHJ7_CAEEX</name>
<keyword evidence="3" id="KW-1185">Reference proteome</keyword>
<gene>
    <name evidence="2" type="ORF">CEXT_391571</name>
</gene>
<evidence type="ECO:0000313" key="2">
    <source>
        <dbReference type="EMBL" id="GIY93695.1"/>
    </source>
</evidence>
<proteinExistence type="predicted"/>
<evidence type="ECO:0000313" key="3">
    <source>
        <dbReference type="Proteomes" id="UP001054945"/>
    </source>
</evidence>
<sequence length="179" mass="19661">MPKQRVYTLSSANVIQVDGNGLSADTESDEWAYRNGPSCSLSGSNIGDIWRQRTSKIDNSTIPPEQNRHISSAIQTSFNTPGLLAWSLVICGLITVSFSLSTLEISSPQQFLRIIIIMCSSREVTLCPTLIAGEPQANERPEVSIIGRSRRGSFQPPNNFLFLSELLRLLLVSVQPLQG</sequence>
<keyword evidence="1" id="KW-1133">Transmembrane helix</keyword>
<comment type="caution">
    <text evidence="2">The sequence shown here is derived from an EMBL/GenBank/DDBJ whole genome shotgun (WGS) entry which is preliminary data.</text>
</comment>
<dbReference type="Proteomes" id="UP001054945">
    <property type="component" value="Unassembled WGS sequence"/>
</dbReference>
<accession>A0AAV4XHJ7</accession>